<evidence type="ECO:0000313" key="1">
    <source>
        <dbReference type="EMBL" id="QHU08516.1"/>
    </source>
</evidence>
<dbReference type="AlphaFoldDB" id="A0A6C0JUM7"/>
<protein>
    <submittedName>
        <fullName evidence="1">Uncharacterized protein</fullName>
    </submittedName>
</protein>
<name>A0A6C0JUM7_9ZZZZ</name>
<accession>A0A6C0JUM7</accession>
<sequence length="105" mass="12761">MINLFVYDDSLRVVYVSITNKKDEIPADYIETKTSDRKTVYSKKGFLDIILFHEVDDLEALATFLRSKLNQDMLVVQYYNNSFWHLIYYRLIKWIPLSLMKRLWW</sequence>
<reference evidence="1" key="1">
    <citation type="journal article" date="2020" name="Nature">
        <title>Giant virus diversity and host interactions through global metagenomics.</title>
        <authorList>
            <person name="Schulz F."/>
            <person name="Roux S."/>
            <person name="Paez-Espino D."/>
            <person name="Jungbluth S."/>
            <person name="Walsh D.A."/>
            <person name="Denef V.J."/>
            <person name="McMahon K.D."/>
            <person name="Konstantinidis K.T."/>
            <person name="Eloe-Fadrosh E.A."/>
            <person name="Kyrpides N.C."/>
            <person name="Woyke T."/>
        </authorList>
    </citation>
    <scope>NUCLEOTIDE SEQUENCE</scope>
    <source>
        <strain evidence="1">GVMAG-S-1062768-28</strain>
    </source>
</reference>
<organism evidence="1">
    <name type="scientific">viral metagenome</name>
    <dbReference type="NCBI Taxonomy" id="1070528"/>
    <lineage>
        <taxon>unclassified sequences</taxon>
        <taxon>metagenomes</taxon>
        <taxon>organismal metagenomes</taxon>
    </lineage>
</organism>
<proteinExistence type="predicted"/>
<dbReference type="EMBL" id="MN740697">
    <property type="protein sequence ID" value="QHU08516.1"/>
    <property type="molecule type" value="Genomic_DNA"/>
</dbReference>